<gene>
    <name evidence="2" type="ORF">TR125043</name>
</gene>
<organism evidence="2">
    <name type="scientific">Schistocephalus solidus</name>
    <name type="common">Tapeworm</name>
    <dbReference type="NCBI Taxonomy" id="70667"/>
    <lineage>
        <taxon>Eukaryota</taxon>
        <taxon>Metazoa</taxon>
        <taxon>Spiralia</taxon>
        <taxon>Lophotrochozoa</taxon>
        <taxon>Platyhelminthes</taxon>
        <taxon>Cestoda</taxon>
        <taxon>Eucestoda</taxon>
        <taxon>Diphyllobothriidea</taxon>
        <taxon>Diphyllobothriidae</taxon>
        <taxon>Schistocephalus</taxon>
    </lineage>
</organism>
<evidence type="ECO:0000256" key="1">
    <source>
        <dbReference type="SAM" id="Phobius"/>
    </source>
</evidence>
<proteinExistence type="predicted"/>
<protein>
    <submittedName>
        <fullName evidence="2">Uncharacterized protein</fullName>
    </submittedName>
</protein>
<reference evidence="2" key="1">
    <citation type="submission" date="2016-01" db="EMBL/GenBank/DDBJ databases">
        <title>Reference transcriptome for the parasite Schistocephalus solidus: insights into the molecular evolution of parasitism.</title>
        <authorList>
            <person name="Hebert F.O."/>
            <person name="Grambauer S."/>
            <person name="Barber I."/>
            <person name="Landry C.R."/>
            <person name="Aubin-Horth N."/>
        </authorList>
    </citation>
    <scope>NUCLEOTIDE SEQUENCE</scope>
</reference>
<sequence length="108" mass="11868">RGIVLPRTRRRRPKYDSQLGAFAFAGGRIVKAVAAGRYVVSDRCGSLVGARYFALIAFPRISFLGIILGLAVLLSSSSILGDCVDIFYHDRFLTHSFRVGDHPANWGL</sequence>
<accession>A0A0X3PZV7</accession>
<feature type="transmembrane region" description="Helical" evidence="1">
    <location>
        <begin position="52"/>
        <end position="74"/>
    </location>
</feature>
<keyword evidence="1" id="KW-1133">Transmembrane helix</keyword>
<evidence type="ECO:0000313" key="2">
    <source>
        <dbReference type="EMBL" id="JAP54142.1"/>
    </source>
</evidence>
<keyword evidence="1" id="KW-0472">Membrane</keyword>
<feature type="non-terminal residue" evidence="2">
    <location>
        <position position="1"/>
    </location>
</feature>
<dbReference type="AlphaFoldDB" id="A0A0X3PZV7"/>
<name>A0A0X3PZV7_SCHSO</name>
<keyword evidence="1" id="KW-0812">Transmembrane</keyword>
<dbReference type="EMBL" id="GEEE01009083">
    <property type="protein sequence ID" value="JAP54142.1"/>
    <property type="molecule type" value="Transcribed_RNA"/>
</dbReference>